<comment type="caution">
    <text evidence="2">The sequence shown here is derived from an EMBL/GenBank/DDBJ whole genome shotgun (WGS) entry which is preliminary data.</text>
</comment>
<dbReference type="InterPro" id="IPR032466">
    <property type="entry name" value="Metal_Hydrolase"/>
</dbReference>
<dbReference type="PANTHER" id="PTHR43135:SF3">
    <property type="entry name" value="ALPHA-D-RIBOSE 1-METHYLPHOSPHONATE 5-TRIPHOSPHATE DIPHOSPHATASE"/>
    <property type="match status" value="1"/>
</dbReference>
<protein>
    <submittedName>
        <fullName evidence="2">Amidohydrolase family protein</fullName>
    </submittedName>
</protein>
<dbReference type="SUPFAM" id="SSF51556">
    <property type="entry name" value="Metallo-dependent hydrolases"/>
    <property type="match status" value="1"/>
</dbReference>
<dbReference type="Gene3D" id="2.30.40.10">
    <property type="entry name" value="Urease, subunit C, domain 1"/>
    <property type="match status" value="2"/>
</dbReference>
<dbReference type="PANTHER" id="PTHR43135">
    <property type="entry name" value="ALPHA-D-RIBOSE 1-METHYLPHOSPHONATE 5-TRIPHOSPHATE DIPHOSPHATASE"/>
    <property type="match status" value="1"/>
</dbReference>
<sequence>MSDLTGGIGRRDVLRAGAVIVATGTAVAAARPDRAAAAAGERVLALTGVTVIDATGRPPMRDMTVLVRAGRIVVVGRRSLVPVPAGAQILDLPGKFVIPGLWDAHVHSIPAERISPPLYLVNGVTSVREMSGSALLHEWRDRAERGELLGPRSVIASRIVDGAPTIGDPAAFVEVATEEQARDAVRQAKRDGADFVKVYSRLPGGLHRVIAEEARRQRIPFAGHCPDAVPLSTASAVGQYSVEHLYSTWYDTSVREAELRTRIAGLTVGQSDYGTWMHEIHRLEWDAAGSYSPRKAAAVFATLARNRTRIVPTLVVYRVLDRPDEVVPDDERLKYVPASVVEGWRWALENIVKAGWTPEETAQRHALLDRRLAFVGELARAGVPVVAGTDGGDMPFVIPGFSLHDELASLVRAGLSPLRALQTATIEPARMLGLADTLGTVTPGKLADLVVLDADPLADIRNTTRIHTVITRGRVISPERRTRMLADIAAAAAEHSAS</sequence>
<gene>
    <name evidence="2" type="ORF">ACFOSH_19635</name>
</gene>
<dbReference type="EMBL" id="JBHRWK010000025">
    <property type="protein sequence ID" value="MFC3451650.1"/>
    <property type="molecule type" value="Genomic_DNA"/>
</dbReference>
<dbReference type="InterPro" id="IPR011059">
    <property type="entry name" value="Metal-dep_hydrolase_composite"/>
</dbReference>
<proteinExistence type="predicted"/>
<dbReference type="InterPro" id="IPR051781">
    <property type="entry name" value="Metallo-dep_Hydrolase"/>
</dbReference>
<evidence type="ECO:0000313" key="3">
    <source>
        <dbReference type="Proteomes" id="UP001595645"/>
    </source>
</evidence>
<evidence type="ECO:0000313" key="2">
    <source>
        <dbReference type="EMBL" id="MFC3451650.1"/>
    </source>
</evidence>
<dbReference type="SUPFAM" id="SSF51338">
    <property type="entry name" value="Composite domain of metallo-dependent hydrolases"/>
    <property type="match status" value="1"/>
</dbReference>
<dbReference type="InterPro" id="IPR006680">
    <property type="entry name" value="Amidohydro-rel"/>
</dbReference>
<dbReference type="PROSITE" id="PS51318">
    <property type="entry name" value="TAT"/>
    <property type="match status" value="1"/>
</dbReference>
<dbReference type="InterPro" id="IPR006311">
    <property type="entry name" value="TAT_signal"/>
</dbReference>
<organism evidence="2 3">
    <name type="scientific">Amycolatopsis speibonae</name>
    <dbReference type="NCBI Taxonomy" id="1450224"/>
    <lineage>
        <taxon>Bacteria</taxon>
        <taxon>Bacillati</taxon>
        <taxon>Actinomycetota</taxon>
        <taxon>Actinomycetes</taxon>
        <taxon>Pseudonocardiales</taxon>
        <taxon>Pseudonocardiaceae</taxon>
        <taxon>Amycolatopsis</taxon>
    </lineage>
</organism>
<dbReference type="Pfam" id="PF01979">
    <property type="entry name" value="Amidohydro_1"/>
    <property type="match status" value="1"/>
</dbReference>
<accession>A0ABV7NZD9</accession>
<name>A0ABV7NZD9_9PSEU</name>
<dbReference type="RefSeq" id="WP_378240417.1">
    <property type="nucleotide sequence ID" value="NZ_JBHRWK010000025.1"/>
</dbReference>
<feature type="domain" description="Amidohydrolase-related" evidence="1">
    <location>
        <begin position="375"/>
        <end position="475"/>
    </location>
</feature>
<dbReference type="Gene3D" id="3.20.20.140">
    <property type="entry name" value="Metal-dependent hydrolases"/>
    <property type="match status" value="2"/>
</dbReference>
<keyword evidence="3" id="KW-1185">Reference proteome</keyword>
<evidence type="ECO:0000259" key="1">
    <source>
        <dbReference type="Pfam" id="PF01979"/>
    </source>
</evidence>
<dbReference type="Proteomes" id="UP001595645">
    <property type="component" value="Unassembled WGS sequence"/>
</dbReference>
<reference evidence="3" key="1">
    <citation type="journal article" date="2019" name="Int. J. Syst. Evol. Microbiol.">
        <title>The Global Catalogue of Microorganisms (GCM) 10K type strain sequencing project: providing services to taxonomists for standard genome sequencing and annotation.</title>
        <authorList>
            <consortium name="The Broad Institute Genomics Platform"/>
            <consortium name="The Broad Institute Genome Sequencing Center for Infectious Disease"/>
            <person name="Wu L."/>
            <person name="Ma J."/>
        </authorList>
    </citation>
    <scope>NUCLEOTIDE SEQUENCE [LARGE SCALE GENOMIC DNA]</scope>
    <source>
        <strain evidence="3">CGMCC 4.7676</strain>
    </source>
</reference>